<organism evidence="3 4">
    <name type="scientific">Photorhabdus luminescens subsp. sonorensis</name>
    <dbReference type="NCBI Taxonomy" id="1173677"/>
    <lineage>
        <taxon>Bacteria</taxon>
        <taxon>Pseudomonadati</taxon>
        <taxon>Pseudomonadota</taxon>
        <taxon>Gammaproteobacteria</taxon>
        <taxon>Enterobacterales</taxon>
        <taxon>Morganellaceae</taxon>
        <taxon>Photorhabdus</taxon>
    </lineage>
</organism>
<feature type="compositionally biased region" description="Polar residues" evidence="1">
    <location>
        <begin position="38"/>
        <end position="47"/>
    </location>
</feature>
<evidence type="ECO:0000256" key="2">
    <source>
        <dbReference type="SAM" id="Phobius"/>
    </source>
</evidence>
<proteinExistence type="predicted"/>
<feature type="region of interest" description="Disordered" evidence="1">
    <location>
        <begin position="30"/>
        <end position="53"/>
    </location>
</feature>
<accession>A0A5C4RIU6</accession>
<comment type="caution">
    <text evidence="3">The sequence shown here is derived from an EMBL/GenBank/DDBJ whole genome shotgun (WGS) entry which is preliminary data.</text>
</comment>
<evidence type="ECO:0000256" key="1">
    <source>
        <dbReference type="SAM" id="MobiDB-lite"/>
    </source>
</evidence>
<gene>
    <name evidence="3" type="ORF">EP164_09350</name>
</gene>
<feature type="transmembrane region" description="Helical" evidence="2">
    <location>
        <begin position="320"/>
        <end position="345"/>
    </location>
</feature>
<dbReference type="EMBL" id="SBIJ01000012">
    <property type="protein sequence ID" value="TNH43748.1"/>
    <property type="molecule type" value="Genomic_DNA"/>
</dbReference>
<keyword evidence="2" id="KW-1133">Transmembrane helix</keyword>
<keyword evidence="2" id="KW-0472">Membrane</keyword>
<protein>
    <submittedName>
        <fullName evidence="3">Uncharacterized protein</fullName>
    </submittedName>
</protein>
<reference evidence="3 4" key="1">
    <citation type="submission" date="2019-01" db="EMBL/GenBank/DDBJ databases">
        <title>Draft genome assembly of Photorhabdus luminescens subsp. sonorensis Caborca.</title>
        <authorList>
            <person name="Duong D.A."/>
            <person name="Espinosa-Artiles P."/>
            <person name="Orozco R.A."/>
            <person name="Molnar I."/>
            <person name="Stock P."/>
        </authorList>
    </citation>
    <scope>NUCLEOTIDE SEQUENCE [LARGE SCALE GENOMIC DNA]</scope>
    <source>
        <strain evidence="3 4">Caborca</strain>
    </source>
</reference>
<sequence>MATLIDTLLVSLKLDGSSFDSDSSKAIKSNDKLAKSADNVSKSSDSASGAMGGFSESLKRATKKSDDFSQSINNGIKALTGLFSAIFVSTGLTKLVNDVSRSNDQLNFLSKNLGMSADTIKKWQNVAEMSGGSADGMAASMTSLSKSLWDLVTMGDASILPYFNALGVGVVDASGKIRNLDDILIDVADSLSKLERPQAYNIAKNMGFDEGTINTLLQGRDAIQKRLDAQKNLVISTKEELELNRKLREQNSILGQQWEGLKTIVANYLIPHLLTLSVKVTGFFEYLNKHRDTALNIFKTLSVFLAATLIPVLWRVGTVMLAAFAPLFGTTGLLLALAAAFLLLYDDYQTWTKGGKSLFDWSAWSETIEMVLGWLKQLGEWFKSFPLSNWFKNTNGEIDMLKVAFAGFATYLGTKWLKSILGTFGKVSKAAKNIKMPGGEGGKLGVAGRAGLLGVAAAAAYESEGYIDSALNWAFGKYDWFQRGRTAQTFSDFGSALLGEGDAKWVGGKWVDNRYKKTGTQITETTLDIPTGDPEIDKLKARVQRGEMTLDEANAAISGFVNGLGEIAQGVTSSLNSASSVEVPHQNKRVYTTANGQYIKESGDRAWRNNNPGNIIDGPFAKKMGAIGHDKEAAGHVMAIFPDWETGERARRELMFEKFKNMKLSDAISDRYAPEFNHNGERINDTPTYVKNVLAAVGGDDKLLSQYSDEQKKRIMDAMGRTEGHNAGKLTHIPKNPTLVPNFNMGANQFLAQTNKIGAQPVSNVNNVKVDLNGDINVQTTASTITGTVSEASQAAREYLSQIIPSMG</sequence>
<keyword evidence="2" id="KW-0812">Transmembrane</keyword>
<dbReference type="AlphaFoldDB" id="A0A5C4RIU6"/>
<name>A0A5C4RIU6_PHOLU</name>
<feature type="transmembrane region" description="Helical" evidence="2">
    <location>
        <begin position="294"/>
        <end position="314"/>
    </location>
</feature>
<dbReference type="Proteomes" id="UP000307592">
    <property type="component" value="Unassembled WGS sequence"/>
</dbReference>
<evidence type="ECO:0000313" key="4">
    <source>
        <dbReference type="Proteomes" id="UP000307592"/>
    </source>
</evidence>
<dbReference type="RefSeq" id="WP_139655457.1">
    <property type="nucleotide sequence ID" value="NZ_CAWOQH010000024.1"/>
</dbReference>
<evidence type="ECO:0000313" key="3">
    <source>
        <dbReference type="EMBL" id="TNH43748.1"/>
    </source>
</evidence>